<feature type="signal peptide" evidence="2">
    <location>
        <begin position="1"/>
        <end position="22"/>
    </location>
</feature>
<name>A0AAN9NKT1_PHACN</name>
<accession>A0AAN9NKT1</accession>
<evidence type="ECO:0000313" key="4">
    <source>
        <dbReference type="Proteomes" id="UP001374584"/>
    </source>
</evidence>
<dbReference type="EMBL" id="JAYMYR010000003">
    <property type="protein sequence ID" value="KAK7372562.1"/>
    <property type="molecule type" value="Genomic_DNA"/>
</dbReference>
<organism evidence="3 4">
    <name type="scientific">Phaseolus coccineus</name>
    <name type="common">Scarlet runner bean</name>
    <name type="synonym">Phaseolus multiflorus</name>
    <dbReference type="NCBI Taxonomy" id="3886"/>
    <lineage>
        <taxon>Eukaryota</taxon>
        <taxon>Viridiplantae</taxon>
        <taxon>Streptophyta</taxon>
        <taxon>Embryophyta</taxon>
        <taxon>Tracheophyta</taxon>
        <taxon>Spermatophyta</taxon>
        <taxon>Magnoliopsida</taxon>
        <taxon>eudicotyledons</taxon>
        <taxon>Gunneridae</taxon>
        <taxon>Pentapetalae</taxon>
        <taxon>rosids</taxon>
        <taxon>fabids</taxon>
        <taxon>Fabales</taxon>
        <taxon>Fabaceae</taxon>
        <taxon>Papilionoideae</taxon>
        <taxon>50 kb inversion clade</taxon>
        <taxon>NPAAA clade</taxon>
        <taxon>indigoferoid/millettioid clade</taxon>
        <taxon>Phaseoleae</taxon>
        <taxon>Phaseolus</taxon>
    </lineage>
</organism>
<dbReference type="InterPro" id="IPR010800">
    <property type="entry name" value="GRP"/>
</dbReference>
<evidence type="ECO:0008006" key="5">
    <source>
        <dbReference type="Google" id="ProtNLM"/>
    </source>
</evidence>
<evidence type="ECO:0000313" key="3">
    <source>
        <dbReference type="EMBL" id="KAK7372562.1"/>
    </source>
</evidence>
<dbReference type="Proteomes" id="UP001374584">
    <property type="component" value="Unassembled WGS sequence"/>
</dbReference>
<evidence type="ECO:0000256" key="1">
    <source>
        <dbReference type="SAM" id="MobiDB-lite"/>
    </source>
</evidence>
<sequence length="94" mass="9247">MNTKSLFFFCFLCAFLLISAVATQPSKDDTKEESETRAGLDDWGRDGGGGPGGGWGHDGGGPGGGGGHHGGGPGGDGGHHGGCGCCGQFGCRCC</sequence>
<feature type="chain" id="PRO_5042869262" description="Glycine-rich protein" evidence="2">
    <location>
        <begin position="23"/>
        <end position="94"/>
    </location>
</feature>
<keyword evidence="2" id="KW-0732">Signal</keyword>
<dbReference type="AlphaFoldDB" id="A0AAN9NKT1"/>
<reference evidence="3 4" key="1">
    <citation type="submission" date="2024-01" db="EMBL/GenBank/DDBJ databases">
        <title>The genomes of 5 underutilized Papilionoideae crops provide insights into root nodulation and disease resistanc.</title>
        <authorList>
            <person name="Jiang F."/>
        </authorList>
    </citation>
    <scope>NUCLEOTIDE SEQUENCE [LARGE SCALE GENOMIC DNA]</scope>
    <source>
        <strain evidence="3">JINMINGXINNONG_FW02</strain>
        <tissue evidence="3">Leaves</tissue>
    </source>
</reference>
<keyword evidence="4" id="KW-1185">Reference proteome</keyword>
<dbReference type="Pfam" id="PF07172">
    <property type="entry name" value="GRP"/>
    <property type="match status" value="1"/>
</dbReference>
<proteinExistence type="predicted"/>
<evidence type="ECO:0000256" key="2">
    <source>
        <dbReference type="SAM" id="SignalP"/>
    </source>
</evidence>
<feature type="region of interest" description="Disordered" evidence="1">
    <location>
        <begin position="24"/>
        <end position="77"/>
    </location>
</feature>
<gene>
    <name evidence="3" type="ORF">VNO80_05945</name>
</gene>
<protein>
    <recommendedName>
        <fullName evidence="5">Glycine-rich protein</fullName>
    </recommendedName>
</protein>
<feature type="compositionally biased region" description="Gly residues" evidence="1">
    <location>
        <begin position="46"/>
        <end position="77"/>
    </location>
</feature>
<feature type="compositionally biased region" description="Basic and acidic residues" evidence="1">
    <location>
        <begin position="26"/>
        <end position="45"/>
    </location>
</feature>
<comment type="caution">
    <text evidence="3">The sequence shown here is derived from an EMBL/GenBank/DDBJ whole genome shotgun (WGS) entry which is preliminary data.</text>
</comment>